<dbReference type="KEGG" id="uli:ETAA1_56690"/>
<dbReference type="OrthoDB" id="235490at2"/>
<feature type="transmembrane region" description="Helical" evidence="1">
    <location>
        <begin position="265"/>
        <end position="288"/>
    </location>
</feature>
<dbReference type="AlphaFoldDB" id="A0A517Y1Q0"/>
<evidence type="ECO:0000313" key="2">
    <source>
        <dbReference type="EMBL" id="QDU23664.1"/>
    </source>
</evidence>
<keyword evidence="1" id="KW-1133">Transmembrane helix</keyword>
<keyword evidence="3" id="KW-1185">Reference proteome</keyword>
<feature type="transmembrane region" description="Helical" evidence="1">
    <location>
        <begin position="84"/>
        <end position="100"/>
    </location>
</feature>
<feature type="transmembrane region" description="Helical" evidence="1">
    <location>
        <begin position="17"/>
        <end position="38"/>
    </location>
</feature>
<organism evidence="2 3">
    <name type="scientific">Urbifossiella limnaea</name>
    <dbReference type="NCBI Taxonomy" id="2528023"/>
    <lineage>
        <taxon>Bacteria</taxon>
        <taxon>Pseudomonadati</taxon>
        <taxon>Planctomycetota</taxon>
        <taxon>Planctomycetia</taxon>
        <taxon>Gemmatales</taxon>
        <taxon>Gemmataceae</taxon>
        <taxon>Urbifossiella</taxon>
    </lineage>
</organism>
<proteinExistence type="predicted"/>
<dbReference type="Proteomes" id="UP000319576">
    <property type="component" value="Chromosome"/>
</dbReference>
<sequence>MGAAAPSRWLFSPAADLLAFGGSAALSFALLAVGWRLGLLDGDKADTPEWAWVAAVLLVDVAHVWSTLFRVYLDPAEFRRRPGTYLLVPAAGLVGGVALYDAGPAVFWRCLAYLAVFHFVRQQYGWVMLYRAKLGERTWRGLDAAAIYLATVYPLVYWHAHLPRRFAWFLRGDFAELPAVCAEVLEPVYWLTLAAYFARSAWGGFANPGKDVVVLTTAACWYVGVVWFDSDYAFTVTNVVIHGVPYFVLVYWYRWGRGESRPRGWHLRTAAAFVAVVWVLAFAEELLWDRLVWHDRDWLFGDGWDARQWRWLAVPLLALPQLTHYLLDGLVWRRRGNPGFTLAGR</sequence>
<dbReference type="EMBL" id="CP036273">
    <property type="protein sequence ID" value="QDU23664.1"/>
    <property type="molecule type" value="Genomic_DNA"/>
</dbReference>
<accession>A0A517Y1Q0</accession>
<feature type="transmembrane region" description="Helical" evidence="1">
    <location>
        <begin position="308"/>
        <end position="327"/>
    </location>
</feature>
<feature type="transmembrane region" description="Helical" evidence="1">
    <location>
        <begin position="232"/>
        <end position="253"/>
    </location>
</feature>
<gene>
    <name evidence="2" type="ORF">ETAA1_56690</name>
</gene>
<feature type="transmembrane region" description="Helical" evidence="1">
    <location>
        <begin position="50"/>
        <end position="72"/>
    </location>
</feature>
<evidence type="ECO:0000256" key="1">
    <source>
        <dbReference type="SAM" id="Phobius"/>
    </source>
</evidence>
<name>A0A517Y1Q0_9BACT</name>
<reference evidence="2 3" key="1">
    <citation type="submission" date="2019-02" db="EMBL/GenBank/DDBJ databases">
        <title>Deep-cultivation of Planctomycetes and their phenomic and genomic characterization uncovers novel biology.</title>
        <authorList>
            <person name="Wiegand S."/>
            <person name="Jogler M."/>
            <person name="Boedeker C."/>
            <person name="Pinto D."/>
            <person name="Vollmers J."/>
            <person name="Rivas-Marin E."/>
            <person name="Kohn T."/>
            <person name="Peeters S.H."/>
            <person name="Heuer A."/>
            <person name="Rast P."/>
            <person name="Oberbeckmann S."/>
            <person name="Bunk B."/>
            <person name="Jeske O."/>
            <person name="Meyerdierks A."/>
            <person name="Storesund J.E."/>
            <person name="Kallscheuer N."/>
            <person name="Luecker S."/>
            <person name="Lage O.M."/>
            <person name="Pohl T."/>
            <person name="Merkel B.J."/>
            <person name="Hornburger P."/>
            <person name="Mueller R.-W."/>
            <person name="Bruemmer F."/>
            <person name="Labrenz M."/>
            <person name="Spormann A.M."/>
            <person name="Op den Camp H."/>
            <person name="Overmann J."/>
            <person name="Amann R."/>
            <person name="Jetten M.S.M."/>
            <person name="Mascher T."/>
            <person name="Medema M.H."/>
            <person name="Devos D.P."/>
            <person name="Kaster A.-K."/>
            <person name="Ovreas L."/>
            <person name="Rohde M."/>
            <person name="Galperin M.Y."/>
            <person name="Jogler C."/>
        </authorList>
    </citation>
    <scope>NUCLEOTIDE SEQUENCE [LARGE SCALE GENOMIC DNA]</scope>
    <source>
        <strain evidence="2 3">ETA_A1</strain>
    </source>
</reference>
<protein>
    <submittedName>
        <fullName evidence="2">Uncharacterized protein</fullName>
    </submittedName>
</protein>
<keyword evidence="1" id="KW-0472">Membrane</keyword>
<dbReference type="RefSeq" id="WP_145243893.1">
    <property type="nucleotide sequence ID" value="NZ_CP036273.1"/>
</dbReference>
<keyword evidence="1" id="KW-0812">Transmembrane</keyword>
<evidence type="ECO:0000313" key="3">
    <source>
        <dbReference type="Proteomes" id="UP000319576"/>
    </source>
</evidence>